<evidence type="ECO:0000313" key="2">
    <source>
        <dbReference type="EMBL" id="TWP51223.1"/>
    </source>
</evidence>
<evidence type="ECO:0000256" key="1">
    <source>
        <dbReference type="SAM" id="SignalP"/>
    </source>
</evidence>
<proteinExistence type="predicted"/>
<feature type="chain" id="PRO_5039654585" description="Carboxypeptidase regulatory-like domain-containing protein" evidence="1">
    <location>
        <begin position="21"/>
        <end position="520"/>
    </location>
</feature>
<dbReference type="Proteomes" id="UP000316639">
    <property type="component" value="Unassembled WGS sequence"/>
</dbReference>
<name>A0A563EU86_9PSEU</name>
<keyword evidence="3" id="KW-1185">Reference proteome</keyword>
<accession>A0A563EU86</accession>
<dbReference type="AlphaFoldDB" id="A0A563EU86"/>
<evidence type="ECO:0000313" key="3">
    <source>
        <dbReference type="Proteomes" id="UP000316639"/>
    </source>
</evidence>
<dbReference type="EMBL" id="VOBR01000009">
    <property type="protein sequence ID" value="TWP51223.1"/>
    <property type="molecule type" value="Genomic_DNA"/>
</dbReference>
<reference evidence="2 3" key="1">
    <citation type="submission" date="2019-07" db="EMBL/GenBank/DDBJ databases">
        <title>Lentzea xizangensis sp. nov., isolated from Qinghai-Tibetan Plateau Soils.</title>
        <authorList>
            <person name="Huang J."/>
        </authorList>
    </citation>
    <scope>NUCLEOTIDE SEQUENCE [LARGE SCALE GENOMIC DNA]</scope>
    <source>
        <strain evidence="2 3">FXJ1.1311</strain>
    </source>
</reference>
<sequence>MRALLAGVVALTLTTPAAVAASAAELEVVPHSHRIGAPRTAVNATATLTTHVIDRNGEPNGDATGHATNVSTGDGDFLTFDETGTATTALEPGVYDVGVLSITEGPDGVREFTAAANLRVQVTASGGETTVDARPAKPVTAKVDRLGATVVDSSVTIATKVGETGFANSYFTGPGARVYAVPSPKGRQVFAYRPTLGGPGFRYHLVHVSDGRLPDRPVYYTPDARLARLDTTYYGQGDGLEGNNGKPAAIPGLSFYRFVDLAAPSSRVEYYTADPSVTWFNLRVLGSDVAITNEPLRPGASRSTWFRPPVGVALGNGVTRTGDQLAVDVQPFAPSDGKRYTTAFGSGGPGKTTLSLAGKEIGAEETVGRGTFTLAGPGRYALRTSGEHNGTTVASEWSFEPKSDGPVPISVVRTGIGRDAAGAWAQNPLGQVRAGSNHELTLAADAQPGAARTGVPSLEVSYDDGKRWRRLVVGWNGQRGNAWLSEPRTPGFVSLRVSATNADGAKFTQTVLRAYELVNG</sequence>
<protein>
    <recommendedName>
        <fullName evidence="4">Carboxypeptidase regulatory-like domain-containing protein</fullName>
    </recommendedName>
</protein>
<dbReference type="OrthoDB" id="3586357at2"/>
<keyword evidence="1" id="KW-0732">Signal</keyword>
<gene>
    <name evidence="2" type="ORF">FKR81_16545</name>
</gene>
<feature type="signal peptide" evidence="1">
    <location>
        <begin position="1"/>
        <end position="20"/>
    </location>
</feature>
<evidence type="ECO:0008006" key="4">
    <source>
        <dbReference type="Google" id="ProtNLM"/>
    </source>
</evidence>
<comment type="caution">
    <text evidence="2">The sequence shown here is derived from an EMBL/GenBank/DDBJ whole genome shotgun (WGS) entry which is preliminary data.</text>
</comment>
<dbReference type="RefSeq" id="WP_146352871.1">
    <property type="nucleotide sequence ID" value="NZ_VOBR01000009.1"/>
</dbReference>
<organism evidence="2 3">
    <name type="scientific">Lentzea tibetensis</name>
    <dbReference type="NCBI Taxonomy" id="2591470"/>
    <lineage>
        <taxon>Bacteria</taxon>
        <taxon>Bacillati</taxon>
        <taxon>Actinomycetota</taxon>
        <taxon>Actinomycetes</taxon>
        <taxon>Pseudonocardiales</taxon>
        <taxon>Pseudonocardiaceae</taxon>
        <taxon>Lentzea</taxon>
    </lineage>
</organism>